<evidence type="ECO:0000259" key="11">
    <source>
        <dbReference type="PROSITE" id="PS50089"/>
    </source>
</evidence>
<gene>
    <name evidence="14" type="ORF">O6P43_010474</name>
</gene>
<feature type="region of interest" description="Disordered" evidence="10">
    <location>
        <begin position="158"/>
        <end position="182"/>
    </location>
</feature>
<evidence type="ECO:0000256" key="5">
    <source>
        <dbReference type="ARBA" id="ARBA00022771"/>
    </source>
</evidence>
<dbReference type="InterPro" id="IPR031099">
    <property type="entry name" value="BRCA1-associated"/>
</dbReference>
<keyword evidence="15" id="KW-1185">Reference proteome</keyword>
<feature type="domain" description="RING-type" evidence="11">
    <location>
        <begin position="29"/>
        <end position="69"/>
    </location>
</feature>
<dbReference type="InterPro" id="IPR013083">
    <property type="entry name" value="Znf_RING/FYVE/PHD"/>
</dbReference>
<reference evidence="14" key="1">
    <citation type="journal article" date="2023" name="Science">
        <title>Elucidation of the pathway for biosynthesis of saponin adjuvants from the soapbark tree.</title>
        <authorList>
            <person name="Reed J."/>
            <person name="Orme A."/>
            <person name="El-Demerdash A."/>
            <person name="Owen C."/>
            <person name="Martin L.B.B."/>
            <person name="Misra R.C."/>
            <person name="Kikuchi S."/>
            <person name="Rejzek M."/>
            <person name="Martin A.C."/>
            <person name="Harkess A."/>
            <person name="Leebens-Mack J."/>
            <person name="Louveau T."/>
            <person name="Stephenson M.J."/>
            <person name="Osbourn A."/>
        </authorList>
    </citation>
    <scope>NUCLEOTIDE SEQUENCE</scope>
    <source>
        <strain evidence="14">S10</strain>
    </source>
</reference>
<evidence type="ECO:0000256" key="9">
    <source>
        <dbReference type="PROSITE-ProRule" id="PRU00175"/>
    </source>
</evidence>
<evidence type="ECO:0000256" key="4">
    <source>
        <dbReference type="ARBA" id="ARBA00022763"/>
    </source>
</evidence>
<evidence type="ECO:0000313" key="15">
    <source>
        <dbReference type="Proteomes" id="UP001163823"/>
    </source>
</evidence>
<dbReference type="Gene3D" id="3.40.50.10190">
    <property type="entry name" value="BRCT domain"/>
    <property type="match status" value="2"/>
</dbReference>
<dbReference type="SUPFAM" id="SSF57850">
    <property type="entry name" value="RING/U-box"/>
    <property type="match status" value="1"/>
</dbReference>
<name>A0AAD7Q0K3_QUISA</name>
<feature type="compositionally biased region" description="Basic and acidic residues" evidence="10">
    <location>
        <begin position="158"/>
        <end position="171"/>
    </location>
</feature>
<evidence type="ECO:0000256" key="2">
    <source>
        <dbReference type="ARBA" id="ARBA00022723"/>
    </source>
</evidence>
<dbReference type="CDD" id="cd17734">
    <property type="entry name" value="BRCT_Bard1_rpt1"/>
    <property type="match status" value="1"/>
</dbReference>
<dbReference type="EMBL" id="JARAOO010000004">
    <property type="protein sequence ID" value="KAJ7972612.1"/>
    <property type="molecule type" value="Genomic_DNA"/>
</dbReference>
<evidence type="ECO:0000256" key="8">
    <source>
        <dbReference type="ARBA" id="ARBA00023242"/>
    </source>
</evidence>
<comment type="caution">
    <text evidence="14">The sequence shown here is derived from an EMBL/GenBank/DDBJ whole genome shotgun (WGS) entry which is preliminary data.</text>
</comment>
<dbReference type="PROSITE" id="PS00518">
    <property type="entry name" value="ZF_RING_1"/>
    <property type="match status" value="1"/>
</dbReference>
<keyword evidence="8" id="KW-0539">Nucleus</keyword>
<keyword evidence="7" id="KW-0234">DNA repair</keyword>
<keyword evidence="3" id="KW-0677">Repeat</keyword>
<dbReference type="InterPro" id="IPR034732">
    <property type="entry name" value="EPHD"/>
</dbReference>
<feature type="domain" description="PHD-type" evidence="13">
    <location>
        <begin position="323"/>
        <end position="443"/>
    </location>
</feature>
<evidence type="ECO:0000313" key="14">
    <source>
        <dbReference type="EMBL" id="KAJ7972612.1"/>
    </source>
</evidence>
<evidence type="ECO:0000259" key="12">
    <source>
        <dbReference type="PROSITE" id="PS50172"/>
    </source>
</evidence>
<dbReference type="FunFam" id="3.40.50.10190:FF:000006">
    <property type="entry name" value="Breast cancer type 1 susceptibility protein homolog"/>
    <property type="match status" value="1"/>
</dbReference>
<dbReference type="InterPro" id="IPR001841">
    <property type="entry name" value="Znf_RING"/>
</dbReference>
<dbReference type="GO" id="GO:0008270">
    <property type="term" value="F:zinc ion binding"/>
    <property type="evidence" value="ECO:0007669"/>
    <property type="project" value="UniProtKB-KW"/>
</dbReference>
<evidence type="ECO:0000256" key="6">
    <source>
        <dbReference type="ARBA" id="ARBA00022833"/>
    </source>
</evidence>
<evidence type="ECO:0000259" key="13">
    <source>
        <dbReference type="PROSITE" id="PS51805"/>
    </source>
</evidence>
<dbReference type="KEGG" id="qsa:O6P43_010474"/>
<dbReference type="Pfam" id="PF13445">
    <property type="entry name" value="zf-RING_UBOX"/>
    <property type="match status" value="1"/>
</dbReference>
<dbReference type="GO" id="GO:0000724">
    <property type="term" value="P:double-strand break repair via homologous recombination"/>
    <property type="evidence" value="ECO:0007669"/>
    <property type="project" value="TreeGrafter"/>
</dbReference>
<evidence type="ECO:0000256" key="1">
    <source>
        <dbReference type="ARBA" id="ARBA00004123"/>
    </source>
</evidence>
<keyword evidence="5 9" id="KW-0863">Zinc-finger</keyword>
<proteinExistence type="predicted"/>
<feature type="domain" description="BRCT" evidence="12">
    <location>
        <begin position="589"/>
        <end position="694"/>
    </location>
</feature>
<dbReference type="GO" id="GO:0045944">
    <property type="term" value="P:positive regulation of transcription by RNA polymerase II"/>
    <property type="evidence" value="ECO:0007669"/>
    <property type="project" value="TreeGrafter"/>
</dbReference>
<dbReference type="Proteomes" id="UP001163823">
    <property type="component" value="Chromosome 4"/>
</dbReference>
<dbReference type="Gene3D" id="3.30.40.10">
    <property type="entry name" value="Zinc/RING finger domain, C3HC4 (zinc finger)"/>
    <property type="match status" value="2"/>
</dbReference>
<dbReference type="FunFam" id="3.30.40.10:FF:000310">
    <property type="entry name" value="Breast cancer associated RING 1"/>
    <property type="match status" value="1"/>
</dbReference>
<dbReference type="PROSITE" id="PS50089">
    <property type="entry name" value="ZF_RING_2"/>
    <property type="match status" value="1"/>
</dbReference>
<feature type="region of interest" description="Disordered" evidence="10">
    <location>
        <begin position="231"/>
        <end position="269"/>
    </location>
</feature>
<dbReference type="PROSITE" id="PS50172">
    <property type="entry name" value="BRCT"/>
    <property type="match status" value="2"/>
</dbReference>
<protein>
    <submittedName>
        <fullName evidence="14">BRCA1-associated RING domain protein 1</fullName>
    </submittedName>
</protein>
<dbReference type="PANTHER" id="PTHR13763:SF9">
    <property type="entry name" value="BRCA1-ASSOCIATED RING DOMAIN PROTEIN 1"/>
    <property type="match status" value="1"/>
</dbReference>
<organism evidence="14 15">
    <name type="scientific">Quillaja saponaria</name>
    <name type="common">Soap bark tree</name>
    <dbReference type="NCBI Taxonomy" id="32244"/>
    <lineage>
        <taxon>Eukaryota</taxon>
        <taxon>Viridiplantae</taxon>
        <taxon>Streptophyta</taxon>
        <taxon>Embryophyta</taxon>
        <taxon>Tracheophyta</taxon>
        <taxon>Spermatophyta</taxon>
        <taxon>Magnoliopsida</taxon>
        <taxon>eudicotyledons</taxon>
        <taxon>Gunneridae</taxon>
        <taxon>Pentapetalae</taxon>
        <taxon>rosids</taxon>
        <taxon>fabids</taxon>
        <taxon>Fabales</taxon>
        <taxon>Quillajaceae</taxon>
        <taxon>Quillaja</taxon>
    </lineage>
</organism>
<dbReference type="InterPro" id="IPR017907">
    <property type="entry name" value="Znf_RING_CS"/>
</dbReference>
<dbReference type="SMART" id="SM00292">
    <property type="entry name" value="BRCT"/>
    <property type="match status" value="2"/>
</dbReference>
<dbReference type="SMART" id="SM00184">
    <property type="entry name" value="RING"/>
    <property type="match status" value="1"/>
</dbReference>
<keyword evidence="2" id="KW-0479">Metal-binding</keyword>
<keyword evidence="4" id="KW-0227">DNA damage</keyword>
<keyword evidence="6" id="KW-0862">Zinc</keyword>
<dbReference type="PANTHER" id="PTHR13763">
    <property type="entry name" value="BREAST CANCER TYPE 1 SUSCEPTIBILITY PROTEIN BRCA1"/>
    <property type="match status" value="1"/>
</dbReference>
<dbReference type="GO" id="GO:0004842">
    <property type="term" value="F:ubiquitin-protein transferase activity"/>
    <property type="evidence" value="ECO:0007669"/>
    <property type="project" value="TreeGrafter"/>
</dbReference>
<dbReference type="AlphaFoldDB" id="A0AAD7Q0K3"/>
<feature type="domain" description="BRCT" evidence="12">
    <location>
        <begin position="501"/>
        <end position="568"/>
    </location>
</feature>
<evidence type="ECO:0000256" key="7">
    <source>
        <dbReference type="ARBA" id="ARBA00023204"/>
    </source>
</evidence>
<dbReference type="InterPro" id="IPR001357">
    <property type="entry name" value="BRCT_dom"/>
</dbReference>
<evidence type="ECO:0000256" key="10">
    <source>
        <dbReference type="SAM" id="MobiDB-lite"/>
    </source>
</evidence>
<dbReference type="InterPro" id="IPR036420">
    <property type="entry name" value="BRCT_dom_sf"/>
</dbReference>
<sequence>MGFSLKCCNSKLLNPWFLQFQKMGLELKCPLCLNLYQKPVLLPCDHIFCNSCICIPNLTISGAECAICKSQFANQDLRAAAFMENIITIYRSLDATFSDSLFLQTSSDAARVSEPHQASLDSNFNAKVSKDPFQITKGDNLSCSDKEQVRVPLTLHHPVQDGKSRNQKNEKCNTPMDGKAGNFEMSSEREFDFRGSSNPNSEMLSSKLEVGQYDKSGIMEIDMNQVTQLSPEIPPFRDSKGSESECSNQDSQHKLESSSVKGGIKETGNSERRMIHLRPESYAPEWDDRMRTVKRQKKMSCRPLDQGLKSDDHIQPDDSYANKSICSFCQSSKASEDTGPMLHYANGTSVVGDAAVQPNVIHVHKVCIDWAPQVYFVPDVVKNLKAEVARGAKLKCSRCGLKGAALGCYVNSCRRTYHVPCAMKISDCRWDCDNFRMLCPAHSSVEFPNEKSKRGDHNSKNHSMSTPLIPMLSNFWVAPADGVKKLVFCGSALSTEEKIHLVKFGVTVTKFWTPNVTHVIAATDANGVCSRTLKVLMAILHGRWVLKIDWINACMEAKHLVEEEPYEVSLDNYGCRGGPKAGRLKALANEPKLFCGLSFYFSGDFVPAYKEDLLDLVLAGEGIVLESKEELVSKSHDCRLTPSKLLVVYSLDPPEGCKLGDEVSILWERLKEAEDVADKTGSQVSGHSWILESIASCKLQPFSTDEGISAAIPRQNRSRIIIS</sequence>
<dbReference type="PROSITE" id="PS51805">
    <property type="entry name" value="EPHD"/>
    <property type="match status" value="1"/>
</dbReference>
<dbReference type="GO" id="GO:0005634">
    <property type="term" value="C:nucleus"/>
    <property type="evidence" value="ECO:0007669"/>
    <property type="project" value="UniProtKB-SubCell"/>
</dbReference>
<dbReference type="SUPFAM" id="SSF52113">
    <property type="entry name" value="BRCT domain"/>
    <property type="match status" value="2"/>
</dbReference>
<evidence type="ECO:0000256" key="3">
    <source>
        <dbReference type="ARBA" id="ARBA00022737"/>
    </source>
</evidence>
<dbReference type="Pfam" id="PF13771">
    <property type="entry name" value="zf-HC5HC2H"/>
    <property type="match status" value="1"/>
</dbReference>
<dbReference type="Pfam" id="PF00533">
    <property type="entry name" value="BRCT"/>
    <property type="match status" value="1"/>
</dbReference>
<accession>A0AAD7Q0K3</accession>
<comment type="subcellular location">
    <subcellularLocation>
        <location evidence="1">Nucleus</location>
    </subcellularLocation>
</comment>
<dbReference type="InterPro" id="IPR027370">
    <property type="entry name" value="Znf-RING_euk"/>
</dbReference>